<reference evidence="2 3" key="1">
    <citation type="submission" date="2018-12" db="EMBL/GenBank/DDBJ databases">
        <title>Bacillus chawlae sp. nov., Bacillus glennii sp. nov., and Bacillus saganii sp. nov. Isolated from the Vehicle Assembly Building at Kennedy Space Center where the Viking Spacecraft were Assembled.</title>
        <authorList>
            <person name="Seuylemezian A."/>
            <person name="Vaishampayan P."/>
        </authorList>
    </citation>
    <scope>NUCLEOTIDE SEQUENCE [LARGE SCALE GENOMIC DNA]</scope>
    <source>
        <strain evidence="2 3">L5</strain>
    </source>
</reference>
<dbReference type="SUPFAM" id="SSF54593">
    <property type="entry name" value="Glyoxalase/Bleomycin resistance protein/Dihydroxybiphenyl dioxygenase"/>
    <property type="match status" value="1"/>
</dbReference>
<keyword evidence="3" id="KW-1185">Reference proteome</keyword>
<dbReference type="InterPro" id="IPR029068">
    <property type="entry name" value="Glyas_Bleomycin-R_OHBP_Dase"/>
</dbReference>
<dbReference type="InterPro" id="IPR037523">
    <property type="entry name" value="VOC_core"/>
</dbReference>
<proteinExistence type="predicted"/>
<dbReference type="Proteomes" id="UP000267430">
    <property type="component" value="Unassembled WGS sequence"/>
</dbReference>
<feature type="domain" description="VOC" evidence="1">
    <location>
        <begin position="3"/>
        <end position="115"/>
    </location>
</feature>
<dbReference type="PANTHER" id="PTHR36437:SF2">
    <property type="entry name" value="GLYOXALASE_BLEOMYCIN RESISTANCE PROTEIN_DIOXYGENASE"/>
    <property type="match status" value="1"/>
</dbReference>
<dbReference type="Gene3D" id="3.10.180.10">
    <property type="entry name" value="2,3-Dihydroxybiphenyl 1,2-Dioxygenase, domain 1"/>
    <property type="match status" value="1"/>
</dbReference>
<dbReference type="OrthoDB" id="9795618at2"/>
<dbReference type="PANTHER" id="PTHR36437">
    <property type="entry name" value="GLYOXALASE/BLEOMYCIN RESISTANCE PROTEIN/DIOXYGENASE"/>
    <property type="match status" value="1"/>
</dbReference>
<dbReference type="Pfam" id="PF00903">
    <property type="entry name" value="Glyoxalase"/>
    <property type="match status" value="1"/>
</dbReference>
<accession>A0A3S0VPW7</accession>
<evidence type="ECO:0000313" key="2">
    <source>
        <dbReference type="EMBL" id="RUQ30104.1"/>
    </source>
</evidence>
<evidence type="ECO:0000259" key="1">
    <source>
        <dbReference type="PROSITE" id="PS51819"/>
    </source>
</evidence>
<evidence type="ECO:0000313" key="3">
    <source>
        <dbReference type="Proteomes" id="UP000267430"/>
    </source>
</evidence>
<gene>
    <name evidence="2" type="ORF">ELQ35_07060</name>
</gene>
<protein>
    <submittedName>
        <fullName evidence="2">Glyoxalase</fullName>
    </submittedName>
</protein>
<organism evidence="2 3">
    <name type="scientific">Peribacillus cavernae</name>
    <dbReference type="NCBI Taxonomy" id="1674310"/>
    <lineage>
        <taxon>Bacteria</taxon>
        <taxon>Bacillati</taxon>
        <taxon>Bacillota</taxon>
        <taxon>Bacilli</taxon>
        <taxon>Bacillales</taxon>
        <taxon>Bacillaceae</taxon>
        <taxon>Peribacillus</taxon>
    </lineage>
</organism>
<dbReference type="RefSeq" id="WP_126864126.1">
    <property type="nucleotide sequence ID" value="NZ_JAUSTX010000001.1"/>
</dbReference>
<dbReference type="InterPro" id="IPR004360">
    <property type="entry name" value="Glyas_Fos-R_dOase_dom"/>
</dbReference>
<dbReference type="AlphaFoldDB" id="A0A3S0VPW7"/>
<name>A0A3S0VPW7_9BACI</name>
<comment type="caution">
    <text evidence="2">The sequence shown here is derived from an EMBL/GenBank/DDBJ whole genome shotgun (WGS) entry which is preliminary data.</text>
</comment>
<dbReference type="EMBL" id="RYZZ01000007">
    <property type="protein sequence ID" value="RUQ30104.1"/>
    <property type="molecule type" value="Genomic_DNA"/>
</dbReference>
<dbReference type="PROSITE" id="PS51819">
    <property type="entry name" value="VOC"/>
    <property type="match status" value="1"/>
</dbReference>
<sequence>MFKNGNVTVMVRDVNKAVQFYVETLGLKLEYQVDGHWAQVQAPGLTLGLHPIGENGSQLEKSDNLSIGFEPENFDTSLETLRARGVVFAPIMEDKATRIAPFYDLDGNSLYLVQVKPESGAPNM</sequence>